<dbReference type="Pfam" id="PF00583">
    <property type="entry name" value="Acetyltransf_1"/>
    <property type="match status" value="1"/>
</dbReference>
<dbReference type="InterPro" id="IPR000182">
    <property type="entry name" value="GNAT_dom"/>
</dbReference>
<dbReference type="Proteomes" id="UP000585050">
    <property type="component" value="Unassembled WGS sequence"/>
</dbReference>
<evidence type="ECO:0000313" key="3">
    <source>
        <dbReference type="Proteomes" id="UP000585050"/>
    </source>
</evidence>
<reference evidence="2 3" key="1">
    <citation type="submission" date="2020-04" db="EMBL/GenBank/DDBJ databases">
        <title>Flammeovirga sp. SR4, a novel species isolated from seawater.</title>
        <authorList>
            <person name="Wang X."/>
        </authorList>
    </citation>
    <scope>NUCLEOTIDE SEQUENCE [LARGE SCALE GENOMIC DNA]</scope>
    <source>
        <strain evidence="2 3">SR4</strain>
    </source>
</reference>
<gene>
    <name evidence="2" type="ORF">HGP29_01110</name>
</gene>
<sequence>MTTINQYTIRLNDITTIDEVDFLWKKLYAHHHFLRHQIHIEPSDSDWVRRKNKLKDKACDLIVLTVKTELQLLGYLIASVHRLDPSVGEVESLYVEEEYRGEGLGTQLMQEAMSWFNYKNVKVRKLAVGIENETVVEFYRKQGFIPKSIILEMG</sequence>
<evidence type="ECO:0000313" key="2">
    <source>
        <dbReference type="EMBL" id="NLR89779.1"/>
    </source>
</evidence>
<dbReference type="Gene3D" id="3.40.630.30">
    <property type="match status" value="1"/>
</dbReference>
<name>A0A7X8XU05_9BACT</name>
<dbReference type="GO" id="GO:0016747">
    <property type="term" value="F:acyltransferase activity, transferring groups other than amino-acyl groups"/>
    <property type="evidence" value="ECO:0007669"/>
    <property type="project" value="InterPro"/>
</dbReference>
<dbReference type="EMBL" id="JABAIL010000001">
    <property type="protein sequence ID" value="NLR89779.1"/>
    <property type="molecule type" value="Genomic_DNA"/>
</dbReference>
<proteinExistence type="predicted"/>
<dbReference type="AlphaFoldDB" id="A0A7X8XU05"/>
<dbReference type="CDD" id="cd04301">
    <property type="entry name" value="NAT_SF"/>
    <property type="match status" value="1"/>
</dbReference>
<keyword evidence="2" id="KW-0808">Transferase</keyword>
<accession>A0A7X8XU05</accession>
<protein>
    <submittedName>
        <fullName evidence="2">GNAT family N-acetyltransferase</fullName>
    </submittedName>
</protein>
<dbReference type="RefSeq" id="WP_168880464.1">
    <property type="nucleotide sequence ID" value="NZ_JABAIL010000001.1"/>
</dbReference>
<evidence type="ECO:0000259" key="1">
    <source>
        <dbReference type="PROSITE" id="PS51186"/>
    </source>
</evidence>
<comment type="caution">
    <text evidence="2">The sequence shown here is derived from an EMBL/GenBank/DDBJ whole genome shotgun (WGS) entry which is preliminary data.</text>
</comment>
<keyword evidence="3" id="KW-1185">Reference proteome</keyword>
<dbReference type="PROSITE" id="PS51186">
    <property type="entry name" value="GNAT"/>
    <property type="match status" value="1"/>
</dbReference>
<organism evidence="2 3">
    <name type="scientific">Flammeovirga agarivorans</name>
    <dbReference type="NCBI Taxonomy" id="2726742"/>
    <lineage>
        <taxon>Bacteria</taxon>
        <taxon>Pseudomonadati</taxon>
        <taxon>Bacteroidota</taxon>
        <taxon>Cytophagia</taxon>
        <taxon>Cytophagales</taxon>
        <taxon>Flammeovirgaceae</taxon>
        <taxon>Flammeovirga</taxon>
    </lineage>
</organism>
<dbReference type="SUPFAM" id="SSF55729">
    <property type="entry name" value="Acyl-CoA N-acyltransferases (Nat)"/>
    <property type="match status" value="1"/>
</dbReference>
<dbReference type="InterPro" id="IPR016181">
    <property type="entry name" value="Acyl_CoA_acyltransferase"/>
</dbReference>
<feature type="domain" description="N-acetyltransferase" evidence="1">
    <location>
        <begin position="7"/>
        <end position="154"/>
    </location>
</feature>